<name>A0A8S3IS03_9BILA</name>
<dbReference type="Proteomes" id="UP000676336">
    <property type="component" value="Unassembled WGS sequence"/>
</dbReference>
<comment type="subcellular location">
    <subcellularLocation>
        <location evidence="1">Cytoplasm</location>
    </subcellularLocation>
</comment>
<dbReference type="Pfam" id="PF06058">
    <property type="entry name" value="DCP1"/>
    <property type="match status" value="1"/>
</dbReference>
<gene>
    <name evidence="5" type="ORF">SMN809_LOCUS76670</name>
</gene>
<dbReference type="AlphaFoldDB" id="A0A8S3IS03"/>
<keyword evidence="3" id="KW-0963">Cytoplasm</keyword>
<dbReference type="GO" id="GO:0008047">
    <property type="term" value="F:enzyme activator activity"/>
    <property type="evidence" value="ECO:0007669"/>
    <property type="project" value="InterPro"/>
</dbReference>
<comment type="similarity">
    <text evidence="2">Belongs to the DCP1 family.</text>
</comment>
<dbReference type="GO" id="GO:0005737">
    <property type="term" value="C:cytoplasm"/>
    <property type="evidence" value="ECO:0007669"/>
    <property type="project" value="UniProtKB-SubCell"/>
</dbReference>
<dbReference type="EMBL" id="CAJOBI010335410">
    <property type="protein sequence ID" value="CAF5205085.1"/>
    <property type="molecule type" value="Genomic_DNA"/>
</dbReference>
<dbReference type="SUPFAM" id="SSF50729">
    <property type="entry name" value="PH domain-like"/>
    <property type="match status" value="1"/>
</dbReference>
<comment type="caution">
    <text evidence="5">The sequence shown here is derived from an EMBL/GenBank/DDBJ whole genome shotgun (WGS) entry which is preliminary data.</text>
</comment>
<dbReference type="InterPro" id="IPR011993">
    <property type="entry name" value="PH-like_dom_sf"/>
</dbReference>
<protein>
    <submittedName>
        <fullName evidence="5">Uncharacterized protein</fullName>
    </submittedName>
</protein>
<dbReference type="Gene3D" id="2.30.29.30">
    <property type="entry name" value="Pleckstrin-homology domain (PH domain)/Phosphotyrosine-binding domain (PTB)"/>
    <property type="match status" value="1"/>
</dbReference>
<evidence type="ECO:0000256" key="2">
    <source>
        <dbReference type="ARBA" id="ARBA00008778"/>
    </source>
</evidence>
<proteinExistence type="inferred from homology"/>
<evidence type="ECO:0000313" key="6">
    <source>
        <dbReference type="Proteomes" id="UP000676336"/>
    </source>
</evidence>
<evidence type="ECO:0000313" key="5">
    <source>
        <dbReference type="EMBL" id="CAF5205085.1"/>
    </source>
</evidence>
<dbReference type="InterPro" id="IPR010334">
    <property type="entry name" value="Dcp1"/>
</dbReference>
<evidence type="ECO:0000256" key="3">
    <source>
        <dbReference type="ARBA" id="ARBA00022490"/>
    </source>
</evidence>
<feature type="compositionally biased region" description="Polar residues" evidence="4">
    <location>
        <begin position="1"/>
        <end position="15"/>
    </location>
</feature>
<reference evidence="5" key="1">
    <citation type="submission" date="2021-02" db="EMBL/GenBank/DDBJ databases">
        <authorList>
            <person name="Nowell W R."/>
        </authorList>
    </citation>
    <scope>NUCLEOTIDE SEQUENCE</scope>
</reference>
<evidence type="ECO:0000256" key="1">
    <source>
        <dbReference type="ARBA" id="ARBA00004496"/>
    </source>
</evidence>
<accession>A0A8S3IS03</accession>
<feature type="compositionally biased region" description="Low complexity" evidence="4">
    <location>
        <begin position="25"/>
        <end position="36"/>
    </location>
</feature>
<organism evidence="5 6">
    <name type="scientific">Rotaria magnacalcarata</name>
    <dbReference type="NCBI Taxonomy" id="392030"/>
    <lineage>
        <taxon>Eukaryota</taxon>
        <taxon>Metazoa</taxon>
        <taxon>Spiralia</taxon>
        <taxon>Gnathifera</taxon>
        <taxon>Rotifera</taxon>
        <taxon>Eurotatoria</taxon>
        <taxon>Bdelloidea</taxon>
        <taxon>Philodinida</taxon>
        <taxon>Philodinidae</taxon>
        <taxon>Rotaria</taxon>
    </lineage>
</organism>
<evidence type="ECO:0000256" key="4">
    <source>
        <dbReference type="SAM" id="MobiDB-lite"/>
    </source>
</evidence>
<sequence length="79" mass="8992">MTTNTSSFANTNRSGNLVAPNGQVSSNSNENNNNSNNEEDQLNRINLQTLQNRDPYISKIVDQAQRVCVYKFVAEKREW</sequence>
<feature type="non-terminal residue" evidence="5">
    <location>
        <position position="79"/>
    </location>
</feature>
<dbReference type="GO" id="GO:0000290">
    <property type="term" value="P:deadenylation-dependent decapping of nuclear-transcribed mRNA"/>
    <property type="evidence" value="ECO:0007669"/>
    <property type="project" value="InterPro"/>
</dbReference>
<feature type="region of interest" description="Disordered" evidence="4">
    <location>
        <begin position="1"/>
        <end position="43"/>
    </location>
</feature>